<dbReference type="SUPFAM" id="SSF51206">
    <property type="entry name" value="cAMP-binding domain-like"/>
    <property type="match status" value="1"/>
</dbReference>
<dbReference type="InterPro" id="IPR036388">
    <property type="entry name" value="WH-like_DNA-bd_sf"/>
</dbReference>
<feature type="domain" description="HTH crp-type" evidence="5">
    <location>
        <begin position="147"/>
        <end position="218"/>
    </location>
</feature>
<dbReference type="Gene3D" id="1.10.10.10">
    <property type="entry name" value="Winged helix-like DNA-binding domain superfamily/Winged helix DNA-binding domain"/>
    <property type="match status" value="1"/>
</dbReference>
<dbReference type="Gene3D" id="2.60.120.10">
    <property type="entry name" value="Jelly Rolls"/>
    <property type="match status" value="1"/>
</dbReference>
<keyword evidence="7" id="KW-1185">Reference proteome</keyword>
<sequence length="225" mass="25498">MQDVLCDVTSCFLCTNCIPEWREIIAMKKQTRLFKKNESIFSEGDDVKGIYFIYSGAVKIHKQWSDEKDMIIRFSSAGDILGHRGLGGANKYPVSATALDTTKACFITNQFLETLLRSNHDLTYKLMHFYASELQKAEQRMRNLAHMDVKGRIAETLLDLKKVFGLNDDGFIGVVITRQDIASYAGTTYETVFKLFNDLTSEGVIVTEGKSIRVINEEKLRKMVG</sequence>
<dbReference type="PANTHER" id="PTHR24567:SF74">
    <property type="entry name" value="HTH-TYPE TRANSCRIPTIONAL REGULATOR ARCR"/>
    <property type="match status" value="1"/>
</dbReference>
<proteinExistence type="predicted"/>
<evidence type="ECO:0000256" key="3">
    <source>
        <dbReference type="ARBA" id="ARBA00023163"/>
    </source>
</evidence>
<dbReference type="InterPro" id="IPR000595">
    <property type="entry name" value="cNMP-bd_dom"/>
</dbReference>
<keyword evidence="3" id="KW-0804">Transcription</keyword>
<dbReference type="EMBL" id="JAULBC010000002">
    <property type="protein sequence ID" value="MEX6687271.1"/>
    <property type="molecule type" value="Genomic_DNA"/>
</dbReference>
<dbReference type="InterPro" id="IPR036390">
    <property type="entry name" value="WH_DNA-bd_sf"/>
</dbReference>
<feature type="domain" description="Cyclic nucleotide-binding" evidence="4">
    <location>
        <begin position="34"/>
        <end position="133"/>
    </location>
</feature>
<evidence type="ECO:0000256" key="1">
    <source>
        <dbReference type="ARBA" id="ARBA00023015"/>
    </source>
</evidence>
<reference evidence="6 7" key="1">
    <citation type="submission" date="2023-07" db="EMBL/GenBank/DDBJ databases">
        <authorList>
            <person name="Lian W.-H."/>
        </authorList>
    </citation>
    <scope>NUCLEOTIDE SEQUENCE [LARGE SCALE GENOMIC DNA]</scope>
    <source>
        <strain evidence="6 7">SYSU DXS3180</strain>
    </source>
</reference>
<dbReference type="InterPro" id="IPR012318">
    <property type="entry name" value="HTH_CRP"/>
</dbReference>
<accession>A0ABV3ZDX6</accession>
<keyword evidence="2" id="KW-0238">DNA-binding</keyword>
<evidence type="ECO:0000259" key="5">
    <source>
        <dbReference type="PROSITE" id="PS51063"/>
    </source>
</evidence>
<protein>
    <submittedName>
        <fullName evidence="6">Crp/Fnr family transcriptional regulator</fullName>
    </submittedName>
</protein>
<dbReference type="SMART" id="SM00419">
    <property type="entry name" value="HTH_CRP"/>
    <property type="match status" value="1"/>
</dbReference>
<comment type="caution">
    <text evidence="6">The sequence shown here is derived from an EMBL/GenBank/DDBJ whole genome shotgun (WGS) entry which is preliminary data.</text>
</comment>
<dbReference type="Pfam" id="PF13545">
    <property type="entry name" value="HTH_Crp_2"/>
    <property type="match status" value="1"/>
</dbReference>
<dbReference type="Pfam" id="PF00027">
    <property type="entry name" value="cNMP_binding"/>
    <property type="match status" value="1"/>
</dbReference>
<dbReference type="InterPro" id="IPR014710">
    <property type="entry name" value="RmlC-like_jellyroll"/>
</dbReference>
<dbReference type="Proteomes" id="UP001560573">
    <property type="component" value="Unassembled WGS sequence"/>
</dbReference>
<gene>
    <name evidence="6" type="ORF">QTN47_07180</name>
</gene>
<organism evidence="6 7">
    <name type="scientific">Danxiaibacter flavus</name>
    <dbReference type="NCBI Taxonomy" id="3049108"/>
    <lineage>
        <taxon>Bacteria</taxon>
        <taxon>Pseudomonadati</taxon>
        <taxon>Bacteroidota</taxon>
        <taxon>Chitinophagia</taxon>
        <taxon>Chitinophagales</taxon>
        <taxon>Chitinophagaceae</taxon>
        <taxon>Danxiaibacter</taxon>
    </lineage>
</organism>
<dbReference type="CDD" id="cd00038">
    <property type="entry name" value="CAP_ED"/>
    <property type="match status" value="1"/>
</dbReference>
<keyword evidence="1" id="KW-0805">Transcription regulation</keyword>
<dbReference type="PRINTS" id="PR00034">
    <property type="entry name" value="HTHCRP"/>
</dbReference>
<dbReference type="SUPFAM" id="SSF46785">
    <property type="entry name" value="Winged helix' DNA-binding domain"/>
    <property type="match status" value="1"/>
</dbReference>
<dbReference type="PROSITE" id="PS51063">
    <property type="entry name" value="HTH_CRP_2"/>
    <property type="match status" value="1"/>
</dbReference>
<dbReference type="InterPro" id="IPR018490">
    <property type="entry name" value="cNMP-bd_dom_sf"/>
</dbReference>
<dbReference type="SMART" id="SM00100">
    <property type="entry name" value="cNMP"/>
    <property type="match status" value="1"/>
</dbReference>
<evidence type="ECO:0000259" key="4">
    <source>
        <dbReference type="PROSITE" id="PS50042"/>
    </source>
</evidence>
<evidence type="ECO:0000256" key="2">
    <source>
        <dbReference type="ARBA" id="ARBA00023125"/>
    </source>
</evidence>
<dbReference type="PANTHER" id="PTHR24567">
    <property type="entry name" value="CRP FAMILY TRANSCRIPTIONAL REGULATORY PROTEIN"/>
    <property type="match status" value="1"/>
</dbReference>
<dbReference type="RefSeq" id="WP_369328675.1">
    <property type="nucleotide sequence ID" value="NZ_JAULBC010000002.1"/>
</dbReference>
<dbReference type="InterPro" id="IPR050397">
    <property type="entry name" value="Env_Response_Regulators"/>
</dbReference>
<dbReference type="PROSITE" id="PS50042">
    <property type="entry name" value="CNMP_BINDING_3"/>
    <property type="match status" value="1"/>
</dbReference>
<evidence type="ECO:0000313" key="7">
    <source>
        <dbReference type="Proteomes" id="UP001560573"/>
    </source>
</evidence>
<name>A0ABV3ZDX6_9BACT</name>
<evidence type="ECO:0000313" key="6">
    <source>
        <dbReference type="EMBL" id="MEX6687271.1"/>
    </source>
</evidence>